<feature type="region of interest" description="Disordered" evidence="3">
    <location>
        <begin position="134"/>
        <end position="155"/>
    </location>
</feature>
<dbReference type="CDD" id="cd18797">
    <property type="entry name" value="SF2_C_Hrq"/>
    <property type="match status" value="1"/>
</dbReference>
<keyword evidence="8" id="KW-1185">Reference proteome</keyword>
<dbReference type="SUPFAM" id="SSF54236">
    <property type="entry name" value="Ubiquitin-like"/>
    <property type="match status" value="1"/>
</dbReference>
<feature type="domain" description="Ubiquitin-like" evidence="4">
    <location>
        <begin position="3"/>
        <end position="74"/>
    </location>
</feature>
<dbReference type="GO" id="GO:0003676">
    <property type="term" value="F:nucleic acid binding"/>
    <property type="evidence" value="ECO:0007669"/>
    <property type="project" value="InterPro"/>
</dbReference>
<dbReference type="Pfam" id="PF09369">
    <property type="entry name" value="MZB"/>
    <property type="match status" value="1"/>
</dbReference>
<evidence type="ECO:0000313" key="7">
    <source>
        <dbReference type="EMBL" id="KAG0488924.1"/>
    </source>
</evidence>
<feature type="domain" description="Helicase C-terminal" evidence="6">
    <location>
        <begin position="704"/>
        <end position="855"/>
    </location>
</feature>
<dbReference type="InterPro" id="IPR029071">
    <property type="entry name" value="Ubiquitin-like_domsf"/>
</dbReference>
<feature type="domain" description="Helicase ATP-binding" evidence="5">
    <location>
        <begin position="468"/>
        <end position="649"/>
    </location>
</feature>
<dbReference type="CDD" id="cd17923">
    <property type="entry name" value="DEXHc_Hrq1-like"/>
    <property type="match status" value="1"/>
</dbReference>
<evidence type="ECO:0000256" key="3">
    <source>
        <dbReference type="SAM" id="MobiDB-lite"/>
    </source>
</evidence>
<dbReference type="GO" id="GO:0043138">
    <property type="term" value="F:3'-5' DNA helicase activity"/>
    <property type="evidence" value="ECO:0007669"/>
    <property type="project" value="TreeGrafter"/>
</dbReference>
<dbReference type="PANTHER" id="PTHR47957:SF3">
    <property type="entry name" value="ATP-DEPENDENT HELICASE HRQ1"/>
    <property type="match status" value="1"/>
</dbReference>
<dbReference type="InterPro" id="IPR014001">
    <property type="entry name" value="Helicase_ATP-bd"/>
</dbReference>
<dbReference type="InterPro" id="IPR055227">
    <property type="entry name" value="HRQ1_WHD"/>
</dbReference>
<evidence type="ECO:0000256" key="2">
    <source>
        <dbReference type="ARBA" id="ARBA00022840"/>
    </source>
</evidence>
<organism evidence="7 8">
    <name type="scientific">Vanilla planifolia</name>
    <name type="common">Vanilla</name>
    <dbReference type="NCBI Taxonomy" id="51239"/>
    <lineage>
        <taxon>Eukaryota</taxon>
        <taxon>Viridiplantae</taxon>
        <taxon>Streptophyta</taxon>
        <taxon>Embryophyta</taxon>
        <taxon>Tracheophyta</taxon>
        <taxon>Spermatophyta</taxon>
        <taxon>Magnoliopsida</taxon>
        <taxon>Liliopsida</taxon>
        <taxon>Asparagales</taxon>
        <taxon>Orchidaceae</taxon>
        <taxon>Vanilloideae</taxon>
        <taxon>Vanilleae</taxon>
        <taxon>Vanilla</taxon>
    </lineage>
</organism>
<dbReference type="GO" id="GO:0036297">
    <property type="term" value="P:interstrand cross-link repair"/>
    <property type="evidence" value="ECO:0007669"/>
    <property type="project" value="TreeGrafter"/>
</dbReference>
<dbReference type="Gene3D" id="3.40.50.300">
    <property type="entry name" value="P-loop containing nucleotide triphosphate hydrolases"/>
    <property type="match status" value="2"/>
</dbReference>
<dbReference type="GO" id="GO:0005524">
    <property type="term" value="F:ATP binding"/>
    <property type="evidence" value="ECO:0007669"/>
    <property type="project" value="UniProtKB-KW"/>
</dbReference>
<evidence type="ECO:0000313" key="8">
    <source>
        <dbReference type="Proteomes" id="UP000636800"/>
    </source>
</evidence>
<dbReference type="PROSITE" id="PS50053">
    <property type="entry name" value="UBIQUITIN_2"/>
    <property type="match status" value="1"/>
</dbReference>
<evidence type="ECO:0000259" key="5">
    <source>
        <dbReference type="PROSITE" id="PS51192"/>
    </source>
</evidence>
<dbReference type="SMART" id="SM00490">
    <property type="entry name" value="HELICc"/>
    <property type="match status" value="1"/>
</dbReference>
<dbReference type="SMART" id="SM00487">
    <property type="entry name" value="DEXDc"/>
    <property type="match status" value="1"/>
</dbReference>
<dbReference type="PROSITE" id="PS51194">
    <property type="entry name" value="HELICASE_CTER"/>
    <property type="match status" value="1"/>
</dbReference>
<protein>
    <submittedName>
        <fullName evidence="7">Uncharacterized protein</fullName>
    </submittedName>
</protein>
<dbReference type="CDD" id="cd17039">
    <property type="entry name" value="Ubl_ubiquitin_like"/>
    <property type="match status" value="1"/>
</dbReference>
<keyword evidence="2" id="KW-0067">ATP-binding</keyword>
<dbReference type="AlphaFoldDB" id="A0A835RH75"/>
<gene>
    <name evidence="7" type="ORF">HPP92_007735</name>
</gene>
<dbReference type="OrthoDB" id="5547497at2759"/>
<dbReference type="InterPro" id="IPR000626">
    <property type="entry name" value="Ubiquitin-like_dom"/>
</dbReference>
<dbReference type="Proteomes" id="UP000636800">
    <property type="component" value="Chromosome 3"/>
</dbReference>
<dbReference type="InterPro" id="IPR011545">
    <property type="entry name" value="DEAD/DEAH_box_helicase_dom"/>
</dbReference>
<dbReference type="SUPFAM" id="SSF52540">
    <property type="entry name" value="P-loop containing nucleoside triphosphate hydrolases"/>
    <property type="match status" value="1"/>
</dbReference>
<dbReference type="InterPro" id="IPR027417">
    <property type="entry name" value="P-loop_NTPase"/>
</dbReference>
<evidence type="ECO:0000259" key="4">
    <source>
        <dbReference type="PROSITE" id="PS50053"/>
    </source>
</evidence>
<dbReference type="InterPro" id="IPR001650">
    <property type="entry name" value="Helicase_C-like"/>
</dbReference>
<evidence type="ECO:0000256" key="1">
    <source>
        <dbReference type="ARBA" id="ARBA00022741"/>
    </source>
</evidence>
<keyword evidence="1" id="KW-0547">Nucleotide-binding</keyword>
<dbReference type="PROSITE" id="PS51192">
    <property type="entry name" value="HELICASE_ATP_BIND_1"/>
    <property type="match status" value="1"/>
</dbReference>
<dbReference type="Pfam" id="PF22982">
    <property type="entry name" value="WHD_HRQ1"/>
    <property type="match status" value="1"/>
</dbReference>
<comment type="caution">
    <text evidence="7">The sequence shown here is derived from an EMBL/GenBank/DDBJ whole genome shotgun (WGS) entry which is preliminary data.</text>
</comment>
<dbReference type="Pfam" id="PF00270">
    <property type="entry name" value="DEAD"/>
    <property type="match status" value="1"/>
</dbReference>
<name>A0A835RH75_VANPL</name>
<proteinExistence type="predicted"/>
<sequence length="1208" mass="134977">MQRKIEVRTIGGESTVILVSPDSRVADLKFLLSESLPPARQSTGFHLYFKGARLSLDDLISSLEIGEGEFMVLVPFAKKKRQLPLQLDPTMEGAEPSVRSQENQPSSAADSVWLDIMGDISSLNDIPSDDFGAEVDSIRGANGEESPVIDNPEKRRKSGDFKAIEDILCSDKQDFLGKNTSDKIGKFVDSISCLSDLNTGRCLLLEFCCDECPAAENCACPLWLKKVLKTFTLLNVLYAFFHSQRNFMTWSFLNETFKQPNLFGLDELCMLDVEKLSLLSPEVVMLLGTEEKVPTSLSSAIVIHYSSNYLINQTKITAQIKAARKPTTLAIVNAVEKRMIAFRTDLWRLIRCFMENMPAKAVTPYIPSLQDIITLKGSLCVPGCNTVNEAKTRATLPRCADRNNIEPTEMIYHLKKGIGISGQVVHIEEINAKLAVHVEIPDGLQDVTKASLNRMGISRLYSHQADALHASLSGKSIVVATSTSSGKSLCYNIHVVDALSKDLEACALYIFPTKALAQDQMRAFVEMTSGFDIGLNIGIYDGDTSQIHRTWIRDNARVLITNPDMLHLSIMPDHAKFMRIFSNLRIIVIDEAHTYKGAFGCHVALILRRLRRISLLVYGCNPLFIFCTATSANPREHAMELAGLQTVELIQNDGSPSSAKYFVLWNPPFRLETKSCKSRQKSLNWEISTRRTSPILETSHLFAEMIQHGLRCIAFCKTRKLSELVLCYTREILQKTASDLVDVISVYRGGYTPKERRRIEADLFENKLRGVAATNALELGIDLGCIDATLHLGFPGSIASLWQQAGRSGRRSRQSLAIYIAFEGPLDQYFMKFPNKLFRRSVEYCQVDGQNEKVLEQHLACAAVELPLCLQYDEKYFGPGVEQAIISLKNRGYVHVHPQNSETKCWSYIGPEDRPSMEVSIRSIESNKYKVIDEMSHEVLEEIEESKAFFQVYEGAVYMHQGDTYLVKSLELSEKIVFCQKADLKYYTKTRDYTDIHVMGGDIAYSPEITPTFASVRTSAQVNSCKVTTIWFGFHRIWRATNQIFDSVNLSLPSFSYISQATWIRVPQAIKAAVHKNELSFRAGLHAASHSLLNVVPLYMMCNASDMGTECANPHETRDIPERLLLYDRHPGGIGLSTRVQKIFGELLTAALELVSTCGCDNNTGCPNCVQVLSCGEYNEVLDKSAAILILDGVIEAEKLQCTNGFSS</sequence>
<dbReference type="PANTHER" id="PTHR47957">
    <property type="entry name" value="ATP-DEPENDENT HELICASE HRQ1"/>
    <property type="match status" value="1"/>
</dbReference>
<dbReference type="Pfam" id="PF00271">
    <property type="entry name" value="Helicase_C"/>
    <property type="match status" value="1"/>
</dbReference>
<dbReference type="GO" id="GO:0005634">
    <property type="term" value="C:nucleus"/>
    <property type="evidence" value="ECO:0007669"/>
    <property type="project" value="TreeGrafter"/>
</dbReference>
<dbReference type="EMBL" id="JADCNL010000003">
    <property type="protein sequence ID" value="KAG0488924.1"/>
    <property type="molecule type" value="Genomic_DNA"/>
</dbReference>
<evidence type="ECO:0000259" key="6">
    <source>
        <dbReference type="PROSITE" id="PS51194"/>
    </source>
</evidence>
<accession>A0A835RH75</accession>
<dbReference type="InterPro" id="IPR018973">
    <property type="entry name" value="MZB"/>
</dbReference>
<dbReference type="GO" id="GO:0006289">
    <property type="term" value="P:nucleotide-excision repair"/>
    <property type="evidence" value="ECO:0007669"/>
    <property type="project" value="TreeGrafter"/>
</dbReference>
<reference evidence="7 8" key="1">
    <citation type="journal article" date="2020" name="Nat. Food">
        <title>A phased Vanilla planifolia genome enables genetic improvement of flavour and production.</title>
        <authorList>
            <person name="Hasing T."/>
            <person name="Tang H."/>
            <person name="Brym M."/>
            <person name="Khazi F."/>
            <person name="Huang T."/>
            <person name="Chambers A.H."/>
        </authorList>
    </citation>
    <scope>NUCLEOTIDE SEQUENCE [LARGE SCALE GENOMIC DNA]</scope>
    <source>
        <tissue evidence="7">Leaf</tissue>
    </source>
</reference>